<dbReference type="Gene3D" id="2.60.40.1120">
    <property type="entry name" value="Carboxypeptidase-like, regulatory domain"/>
    <property type="match status" value="1"/>
</dbReference>
<organism evidence="3 4">
    <name type="scientific">Catalinimonas alkaloidigena</name>
    <dbReference type="NCBI Taxonomy" id="1075417"/>
    <lineage>
        <taxon>Bacteria</taxon>
        <taxon>Pseudomonadati</taxon>
        <taxon>Bacteroidota</taxon>
        <taxon>Cytophagia</taxon>
        <taxon>Cytophagales</taxon>
        <taxon>Catalimonadaceae</taxon>
        <taxon>Catalinimonas</taxon>
    </lineage>
</organism>
<dbReference type="Gene3D" id="3.40.50.410">
    <property type="entry name" value="von Willebrand factor, type A domain"/>
    <property type="match status" value="1"/>
</dbReference>
<sequence length="623" mass="68726">MRTYLIVGWLLLAPHAFAQTRQITGHVTDGDAQSAIPGVNVLEKGTANGIITDVNGHYTLSVTANATLVFSAVGYMTQEIAIQKDSVLDVQLAVDVKALNEVVVVGDAVAQRQSITGSVATVQRSRRKQPSQVAPAYDQSWAPAPVYPDDEEYELPEEAGFLHVNKQPLSTFSIDVEAASYSNVRRFLNQGQRPPQEAVRIEEMINYFTYDYPQPKNGAPFSVTTELHACPWNERHQLLQIGLQGKSIPTENLPPANLVFLIDVSGSMQSPEKLPLLKSAFLLMIEQLRPQDRVAMVVYAGAAGVVLPPTSGREKEKIRMALQQLEAGGSTAGAAGLERAYQLVQEHFTAEGNNRVVLATDGDFNVGISNNHELEKLIERKRESGIALTVLGFGTGNYKDAKMELLADKGNGNYAYIDNLKEAQKVLVQEFGGTLFTIAKDVKLQLEFNPTQVQAYRLIGYENRRLSDEDFNDDRKDAGELGAGHTVTALYELIPAGAENDPDLHAVDPLKYQPNPTPRPQPNLFLEEVMTVKLRYKAPQSRKSELLTHVVHRPDVRIKASDNFRWASAVAAFGMILRDSDYKGSASLDAVLAWAHSARGEDEEGYRVEFINLVKSSRFLAKR</sequence>
<dbReference type="Pfam" id="PF12034">
    <property type="entry name" value="YfbK_C"/>
    <property type="match status" value="1"/>
</dbReference>
<dbReference type="SMART" id="SM00327">
    <property type="entry name" value="VWA"/>
    <property type="match status" value="1"/>
</dbReference>
<evidence type="ECO:0000313" key="3">
    <source>
        <dbReference type="EMBL" id="SDL02585.1"/>
    </source>
</evidence>
<reference evidence="3 4" key="1">
    <citation type="submission" date="2016-10" db="EMBL/GenBank/DDBJ databases">
        <authorList>
            <person name="de Groot N.N."/>
        </authorList>
    </citation>
    <scope>NUCLEOTIDE SEQUENCE [LARGE SCALE GENOMIC DNA]</scope>
    <source>
        <strain evidence="3 4">DSM 25186</strain>
    </source>
</reference>
<dbReference type="PANTHER" id="PTHR10579:SF43">
    <property type="entry name" value="ZINC FINGER (C3HC4-TYPE RING FINGER) FAMILY PROTEIN"/>
    <property type="match status" value="1"/>
</dbReference>
<evidence type="ECO:0000259" key="2">
    <source>
        <dbReference type="PROSITE" id="PS50234"/>
    </source>
</evidence>
<dbReference type="CDD" id="cd01465">
    <property type="entry name" value="vWA_subgroup"/>
    <property type="match status" value="1"/>
</dbReference>
<dbReference type="AlphaFoldDB" id="A0A1G9GPZ1"/>
<dbReference type="RefSeq" id="WP_089682054.1">
    <property type="nucleotide sequence ID" value="NZ_FNFO01000004.1"/>
</dbReference>
<dbReference type="OrthoDB" id="9805121at2"/>
<dbReference type="InterPro" id="IPR002035">
    <property type="entry name" value="VWF_A"/>
</dbReference>
<dbReference type="PANTHER" id="PTHR10579">
    <property type="entry name" value="CALCIUM-ACTIVATED CHLORIDE CHANNEL REGULATOR"/>
    <property type="match status" value="1"/>
</dbReference>
<name>A0A1G9GPZ1_9BACT</name>
<accession>A0A1G9GPZ1</accession>
<feature type="domain" description="VWFA" evidence="2">
    <location>
        <begin position="257"/>
        <end position="435"/>
    </location>
</feature>
<dbReference type="STRING" id="1075417.SAMN05421823_104175"/>
<evidence type="ECO:0000256" key="1">
    <source>
        <dbReference type="SAM" id="SignalP"/>
    </source>
</evidence>
<feature type="signal peptide" evidence="1">
    <location>
        <begin position="1"/>
        <end position="18"/>
    </location>
</feature>
<keyword evidence="4" id="KW-1185">Reference proteome</keyword>
<dbReference type="Pfam" id="PF13715">
    <property type="entry name" value="CarbopepD_reg_2"/>
    <property type="match status" value="1"/>
</dbReference>
<dbReference type="PROSITE" id="PS50234">
    <property type="entry name" value="VWFA"/>
    <property type="match status" value="1"/>
</dbReference>
<dbReference type="SUPFAM" id="SSF53300">
    <property type="entry name" value="vWA-like"/>
    <property type="match status" value="1"/>
</dbReference>
<dbReference type="InterPro" id="IPR021908">
    <property type="entry name" value="YfbK_C"/>
</dbReference>
<protein>
    <submittedName>
        <fullName evidence="3">Ca-activated chloride channel family protein</fullName>
    </submittedName>
</protein>
<dbReference type="InterPro" id="IPR008969">
    <property type="entry name" value="CarboxyPept-like_regulatory"/>
</dbReference>
<dbReference type="Proteomes" id="UP000198510">
    <property type="component" value="Unassembled WGS sequence"/>
</dbReference>
<gene>
    <name evidence="3" type="ORF">SAMN05421823_104175</name>
</gene>
<dbReference type="InterPro" id="IPR022156">
    <property type="entry name" value="Uncharacterised_YfbK_N"/>
</dbReference>
<dbReference type="InterPro" id="IPR036465">
    <property type="entry name" value="vWFA_dom_sf"/>
</dbReference>
<dbReference type="InterPro" id="IPR051266">
    <property type="entry name" value="CLCR"/>
</dbReference>
<dbReference type="Pfam" id="PF00092">
    <property type="entry name" value="VWA"/>
    <property type="match status" value="1"/>
</dbReference>
<evidence type="ECO:0000313" key="4">
    <source>
        <dbReference type="Proteomes" id="UP000198510"/>
    </source>
</evidence>
<proteinExistence type="predicted"/>
<feature type="chain" id="PRO_5011753167" evidence="1">
    <location>
        <begin position="19"/>
        <end position="623"/>
    </location>
</feature>
<keyword evidence="1" id="KW-0732">Signal</keyword>
<dbReference type="Pfam" id="PF12450">
    <property type="entry name" value="vWF_A"/>
    <property type="match status" value="1"/>
</dbReference>
<dbReference type="SUPFAM" id="SSF49464">
    <property type="entry name" value="Carboxypeptidase regulatory domain-like"/>
    <property type="match status" value="1"/>
</dbReference>
<dbReference type="EMBL" id="FNFO01000004">
    <property type="protein sequence ID" value="SDL02585.1"/>
    <property type="molecule type" value="Genomic_DNA"/>
</dbReference>